<dbReference type="EMBL" id="KL142379">
    <property type="protein sequence ID" value="KDR76183.1"/>
    <property type="molecule type" value="Genomic_DNA"/>
</dbReference>
<dbReference type="OrthoDB" id="2939611at2759"/>
<dbReference type="PANTHER" id="PTHR47481">
    <property type="match status" value="1"/>
</dbReference>
<dbReference type="HOGENOM" id="CLU_048314_1_0_1"/>
<reference evidence="2" key="1">
    <citation type="journal article" date="2014" name="Proc. Natl. Acad. Sci. U.S.A.">
        <title>Extensive sampling of basidiomycete genomes demonstrates inadequacy of the white-rot/brown-rot paradigm for wood decay fungi.</title>
        <authorList>
            <person name="Riley R."/>
            <person name="Salamov A.A."/>
            <person name="Brown D.W."/>
            <person name="Nagy L.G."/>
            <person name="Floudas D."/>
            <person name="Held B.W."/>
            <person name="Levasseur A."/>
            <person name="Lombard V."/>
            <person name="Morin E."/>
            <person name="Otillar R."/>
            <person name="Lindquist E.A."/>
            <person name="Sun H."/>
            <person name="LaButti K.M."/>
            <person name="Schmutz J."/>
            <person name="Jabbour D."/>
            <person name="Luo H."/>
            <person name="Baker S.E."/>
            <person name="Pisabarro A.G."/>
            <person name="Walton J.D."/>
            <person name="Blanchette R.A."/>
            <person name="Henrissat B."/>
            <person name="Martin F."/>
            <person name="Cullen D."/>
            <person name="Hibbett D.S."/>
            <person name="Grigoriev I.V."/>
        </authorList>
    </citation>
    <scope>NUCLEOTIDE SEQUENCE [LARGE SCALE GENOMIC DNA]</scope>
    <source>
        <strain evidence="2">CBS 339.88</strain>
    </source>
</reference>
<name>A0A067TB06_GALM3</name>
<evidence type="ECO:0000313" key="1">
    <source>
        <dbReference type="EMBL" id="KDR76183.1"/>
    </source>
</evidence>
<dbReference type="Pfam" id="PF14223">
    <property type="entry name" value="Retrotran_gag_2"/>
    <property type="match status" value="1"/>
</dbReference>
<proteinExistence type="predicted"/>
<keyword evidence="2" id="KW-1185">Reference proteome</keyword>
<dbReference type="PANTHER" id="PTHR47481:SF43">
    <property type="entry name" value="RETROTRANSPOSON COPIA-LIKE N-TERMINAL DOMAIN-CONTAINING PROTEIN"/>
    <property type="match status" value="1"/>
</dbReference>
<gene>
    <name evidence="1" type="ORF">GALMADRAFT_210842</name>
</gene>
<evidence type="ECO:0000313" key="2">
    <source>
        <dbReference type="Proteomes" id="UP000027222"/>
    </source>
</evidence>
<dbReference type="STRING" id="685588.A0A067TB06"/>
<organism evidence="1 2">
    <name type="scientific">Galerina marginata (strain CBS 339.88)</name>
    <dbReference type="NCBI Taxonomy" id="685588"/>
    <lineage>
        <taxon>Eukaryota</taxon>
        <taxon>Fungi</taxon>
        <taxon>Dikarya</taxon>
        <taxon>Basidiomycota</taxon>
        <taxon>Agaricomycotina</taxon>
        <taxon>Agaricomycetes</taxon>
        <taxon>Agaricomycetidae</taxon>
        <taxon>Agaricales</taxon>
        <taxon>Agaricineae</taxon>
        <taxon>Strophariaceae</taxon>
        <taxon>Galerina</taxon>
    </lineage>
</organism>
<protein>
    <submittedName>
        <fullName evidence="1">Uncharacterized protein</fullName>
    </submittedName>
</protein>
<dbReference type="Proteomes" id="UP000027222">
    <property type="component" value="Unassembled WGS sequence"/>
</dbReference>
<accession>A0A067TB06</accession>
<dbReference type="AlphaFoldDB" id="A0A067TB06"/>
<sequence length="309" mass="34485">MTDSSNIPKLEHIPLLEGTTNALEWFRSMTQTLKAEGVWGHVEGVQDDLAAVWQASEPPPLTALSTNAQRQASTAWWIKDSRALSIIDRRLNPITQSLMPVGDDVTSRMVWNKLKSMYSRVDVHAQFDLRDRLAANKLRNASDYIRFLGEFNTCRSRLATMDAPLTEIESIHTLMRQLPHDTTWPHFKQSISHFVQTWSEIEATRDPPSPHNTLYTKVITRLEQECITLQAHSQPVSGPGTEYANLATIKKTSRNPLGVVCTNCGLDNHDFNHCWKKGGGAAGQWPGGPNDPKIASEPDTAAYLGDLSC</sequence>